<evidence type="ECO:0000313" key="3">
    <source>
        <dbReference type="Proteomes" id="UP000250235"/>
    </source>
</evidence>
<sequence>MPPKRTRTQGTTGETSRTESMTQGSENPNLTAEQIAELVATTVAQVLASRQESQPPSDQQSEEIRKLHEELEILRKERSSAPPPPSAREVPFSAEVLTAELPPTLQVSQCRRV</sequence>
<proteinExistence type="predicted"/>
<organism evidence="2 3">
    <name type="scientific">Dorcoceras hygrometricum</name>
    <dbReference type="NCBI Taxonomy" id="472368"/>
    <lineage>
        <taxon>Eukaryota</taxon>
        <taxon>Viridiplantae</taxon>
        <taxon>Streptophyta</taxon>
        <taxon>Embryophyta</taxon>
        <taxon>Tracheophyta</taxon>
        <taxon>Spermatophyta</taxon>
        <taxon>Magnoliopsida</taxon>
        <taxon>eudicotyledons</taxon>
        <taxon>Gunneridae</taxon>
        <taxon>Pentapetalae</taxon>
        <taxon>asterids</taxon>
        <taxon>lamiids</taxon>
        <taxon>Lamiales</taxon>
        <taxon>Gesneriaceae</taxon>
        <taxon>Didymocarpoideae</taxon>
        <taxon>Trichosporeae</taxon>
        <taxon>Loxocarpinae</taxon>
        <taxon>Dorcoceras</taxon>
    </lineage>
</organism>
<feature type="compositionally biased region" description="Basic and acidic residues" evidence="1">
    <location>
        <begin position="62"/>
        <end position="79"/>
    </location>
</feature>
<name>A0A2Z7B5N3_9LAMI</name>
<protein>
    <submittedName>
        <fullName evidence="2">Uncharacterized protein</fullName>
    </submittedName>
</protein>
<feature type="compositionally biased region" description="Low complexity" evidence="1">
    <location>
        <begin position="49"/>
        <end position="59"/>
    </location>
</feature>
<keyword evidence="3" id="KW-1185">Reference proteome</keyword>
<accession>A0A2Z7B5N3</accession>
<reference evidence="2 3" key="1">
    <citation type="journal article" date="2015" name="Proc. Natl. Acad. Sci. U.S.A.">
        <title>The resurrection genome of Boea hygrometrica: A blueprint for survival of dehydration.</title>
        <authorList>
            <person name="Xiao L."/>
            <person name="Yang G."/>
            <person name="Zhang L."/>
            <person name="Yang X."/>
            <person name="Zhao S."/>
            <person name="Ji Z."/>
            <person name="Zhou Q."/>
            <person name="Hu M."/>
            <person name="Wang Y."/>
            <person name="Chen M."/>
            <person name="Xu Y."/>
            <person name="Jin H."/>
            <person name="Xiao X."/>
            <person name="Hu G."/>
            <person name="Bao F."/>
            <person name="Hu Y."/>
            <person name="Wan P."/>
            <person name="Li L."/>
            <person name="Deng X."/>
            <person name="Kuang T."/>
            <person name="Xiang C."/>
            <person name="Zhu J.K."/>
            <person name="Oliver M.J."/>
            <person name="He Y."/>
        </authorList>
    </citation>
    <scope>NUCLEOTIDE SEQUENCE [LARGE SCALE GENOMIC DNA]</scope>
    <source>
        <strain evidence="3">cv. XS01</strain>
    </source>
</reference>
<dbReference type="EMBL" id="KV010828">
    <property type="protein sequence ID" value="KZV26877.1"/>
    <property type="molecule type" value="Genomic_DNA"/>
</dbReference>
<feature type="compositionally biased region" description="Polar residues" evidence="1">
    <location>
        <begin position="8"/>
        <end position="29"/>
    </location>
</feature>
<evidence type="ECO:0000313" key="2">
    <source>
        <dbReference type="EMBL" id="KZV26877.1"/>
    </source>
</evidence>
<dbReference type="AlphaFoldDB" id="A0A2Z7B5N3"/>
<feature type="region of interest" description="Disordered" evidence="1">
    <location>
        <begin position="1"/>
        <end position="29"/>
    </location>
</feature>
<gene>
    <name evidence="2" type="ORF">F511_22438</name>
</gene>
<evidence type="ECO:0000256" key="1">
    <source>
        <dbReference type="SAM" id="MobiDB-lite"/>
    </source>
</evidence>
<dbReference type="Proteomes" id="UP000250235">
    <property type="component" value="Unassembled WGS sequence"/>
</dbReference>
<feature type="region of interest" description="Disordered" evidence="1">
    <location>
        <begin position="48"/>
        <end position="89"/>
    </location>
</feature>